<evidence type="ECO:0000259" key="3">
    <source>
        <dbReference type="PROSITE" id="PS51186"/>
    </source>
</evidence>
<dbReference type="PANTHER" id="PTHR10908">
    <property type="entry name" value="SEROTONIN N-ACETYLTRANSFERASE"/>
    <property type="match status" value="1"/>
</dbReference>
<dbReference type="AlphaFoldDB" id="C8P5A2"/>
<evidence type="ECO:0000313" key="5">
    <source>
        <dbReference type="EMBL" id="KRK59943.1"/>
    </source>
</evidence>
<dbReference type="eggNOG" id="COG0456">
    <property type="taxonomic scope" value="Bacteria"/>
</dbReference>
<sequence length="161" mass="17372">MITITPARQADLPAILAIERAGFSEAEAGSPAAFRDRLAKLPDTFLVARTDTGVAGFIVGPAVREEFVTDEMYDRTPRNLPTGGHQLVLSLAVAPDYQGRGIGSQLLAALATVARQAQRTTMSLDSLAANVPFYERNGFQKVNVSPSSHAGETWYRLVKQL</sequence>
<dbReference type="PANTHER" id="PTHR10908:SF0">
    <property type="entry name" value="SEROTONIN N-ACETYLTRANSFERASE"/>
    <property type="match status" value="1"/>
</dbReference>
<dbReference type="STRING" id="525309.HMPREF0494_0496"/>
<dbReference type="PROSITE" id="PS51186">
    <property type="entry name" value="GNAT"/>
    <property type="match status" value="1"/>
</dbReference>
<dbReference type="PATRIC" id="fig|525309.8.peg.224"/>
<dbReference type="Proteomes" id="UP000051883">
    <property type="component" value="Unassembled WGS sequence"/>
</dbReference>
<evidence type="ECO:0000256" key="1">
    <source>
        <dbReference type="ARBA" id="ARBA00022679"/>
    </source>
</evidence>
<name>C8P5A2_9LACO</name>
<protein>
    <submittedName>
        <fullName evidence="4">Acetyltransferase, GNAT family</fullName>
    </submittedName>
    <submittedName>
        <fullName evidence="5">GNAT family acetyltransferase</fullName>
    </submittedName>
</protein>
<evidence type="ECO:0000313" key="7">
    <source>
        <dbReference type="Proteomes" id="UP000051883"/>
    </source>
</evidence>
<dbReference type="InterPro" id="IPR016181">
    <property type="entry name" value="Acyl_CoA_acyltransferase"/>
</dbReference>
<reference evidence="5 7" key="2">
    <citation type="journal article" date="2015" name="Genome Announc.">
        <title>Expanding the biotechnology potential of lactobacilli through comparative genomics of 213 strains and associated genera.</title>
        <authorList>
            <person name="Sun Z."/>
            <person name="Harris H.M."/>
            <person name="McCann A."/>
            <person name="Guo C."/>
            <person name="Argimon S."/>
            <person name="Zhang W."/>
            <person name="Yang X."/>
            <person name="Jeffery I.B."/>
            <person name="Cooney J.C."/>
            <person name="Kagawa T.F."/>
            <person name="Liu W."/>
            <person name="Song Y."/>
            <person name="Salvetti E."/>
            <person name="Wrobel A."/>
            <person name="Rasinkangas P."/>
            <person name="Parkhill J."/>
            <person name="Rea M.C."/>
            <person name="O'Sullivan O."/>
            <person name="Ritari J."/>
            <person name="Douillard F.P."/>
            <person name="Paul Ross R."/>
            <person name="Yang R."/>
            <person name="Briner A.E."/>
            <person name="Felis G.E."/>
            <person name="de Vos W.M."/>
            <person name="Barrangou R."/>
            <person name="Klaenhammer T.R."/>
            <person name="Caufield P.W."/>
            <person name="Cui Y."/>
            <person name="Zhang H."/>
            <person name="O'Toole P.W."/>
        </authorList>
    </citation>
    <scope>NUCLEOTIDE SEQUENCE [LARGE SCALE GENOMIC DNA]</scope>
    <source>
        <strain evidence="5 7">DSM 16041</strain>
    </source>
</reference>
<organism evidence="4 6">
    <name type="scientific">Limosilactobacillus antri DSM 16041</name>
    <dbReference type="NCBI Taxonomy" id="525309"/>
    <lineage>
        <taxon>Bacteria</taxon>
        <taxon>Bacillati</taxon>
        <taxon>Bacillota</taxon>
        <taxon>Bacilli</taxon>
        <taxon>Lactobacillales</taxon>
        <taxon>Lactobacillaceae</taxon>
        <taxon>Limosilactobacillus</taxon>
    </lineage>
</organism>
<accession>C8P5A2</accession>
<dbReference type="HOGENOM" id="CLU_061829_2_0_9"/>
<dbReference type="InterPro" id="IPR000182">
    <property type="entry name" value="GNAT_dom"/>
</dbReference>
<keyword evidence="7" id="KW-1185">Reference proteome</keyword>
<feature type="domain" description="N-acetyltransferase" evidence="3">
    <location>
        <begin position="2"/>
        <end position="161"/>
    </location>
</feature>
<keyword evidence="2" id="KW-0012">Acyltransferase</keyword>
<dbReference type="Proteomes" id="UP000003675">
    <property type="component" value="Unassembled WGS sequence"/>
</dbReference>
<evidence type="ECO:0000313" key="6">
    <source>
        <dbReference type="Proteomes" id="UP000003675"/>
    </source>
</evidence>
<gene>
    <name evidence="5" type="ORF">FC31_GL000218</name>
    <name evidence="4" type="ORF">HMPREF0494_0496</name>
</gene>
<dbReference type="InterPro" id="IPR051635">
    <property type="entry name" value="SNAT-like"/>
</dbReference>
<reference evidence="4 6" key="1">
    <citation type="submission" date="2009-09" db="EMBL/GenBank/DDBJ databases">
        <authorList>
            <person name="Qin X."/>
            <person name="Bachman B."/>
            <person name="Battles P."/>
            <person name="Bell A."/>
            <person name="Bess C."/>
            <person name="Bickham C."/>
            <person name="Chaboub L."/>
            <person name="Chen D."/>
            <person name="Coyle M."/>
            <person name="Deiros D.R."/>
            <person name="Dinh H."/>
            <person name="Forbes L."/>
            <person name="Fowler G."/>
            <person name="Francisco L."/>
            <person name="Fu Q."/>
            <person name="Gubbala S."/>
            <person name="Hale W."/>
            <person name="Han Y."/>
            <person name="Hemphill L."/>
            <person name="Highlander S.K."/>
            <person name="Hirani K."/>
            <person name="Hogues M."/>
            <person name="Jackson L."/>
            <person name="Jakkamsetti A."/>
            <person name="Javaid M."/>
            <person name="Jiang H."/>
            <person name="Korchina V."/>
            <person name="Kovar C."/>
            <person name="Lara F."/>
            <person name="Lee S."/>
            <person name="Mata R."/>
            <person name="Mathew T."/>
            <person name="Moen C."/>
            <person name="Morales K."/>
            <person name="Munidasa M."/>
            <person name="Nazareth L."/>
            <person name="Ngo R."/>
            <person name="Nguyen L."/>
            <person name="Okwuonu G."/>
            <person name="Ongeri F."/>
            <person name="Patil S."/>
            <person name="Petrosino J."/>
            <person name="Pham C."/>
            <person name="Pham P."/>
            <person name="Pu L.-L."/>
            <person name="Puazo M."/>
            <person name="Raj R."/>
            <person name="Reid J."/>
            <person name="Rouhana J."/>
            <person name="Saada N."/>
            <person name="Shang Y."/>
            <person name="Simmons D."/>
            <person name="Thornton R."/>
            <person name="Warren J."/>
            <person name="Weissenberger G."/>
            <person name="Zhang J."/>
            <person name="Zhang L."/>
            <person name="Zhou C."/>
            <person name="Zhu D."/>
            <person name="Muzny D."/>
            <person name="Worley K."/>
            <person name="Gibbs R."/>
        </authorList>
    </citation>
    <scope>NUCLEOTIDE SEQUENCE [LARGE SCALE GENOMIC DNA]</scope>
    <source>
        <strain evidence="4 6">DSM 16041</strain>
    </source>
</reference>
<dbReference type="EMBL" id="AZDK01000010">
    <property type="protein sequence ID" value="KRK59943.1"/>
    <property type="molecule type" value="Genomic_DNA"/>
</dbReference>
<evidence type="ECO:0000313" key="4">
    <source>
        <dbReference type="EMBL" id="EEW54313.1"/>
    </source>
</evidence>
<proteinExistence type="predicted"/>
<dbReference type="EMBL" id="ACLL01000013">
    <property type="protein sequence ID" value="EEW54313.1"/>
    <property type="molecule type" value="Genomic_DNA"/>
</dbReference>
<dbReference type="SUPFAM" id="SSF55729">
    <property type="entry name" value="Acyl-CoA N-acyltransferases (Nat)"/>
    <property type="match status" value="1"/>
</dbReference>
<comment type="caution">
    <text evidence="4">The sequence shown here is derived from an EMBL/GenBank/DDBJ whole genome shotgun (WGS) entry which is preliminary data.</text>
</comment>
<dbReference type="CDD" id="cd04301">
    <property type="entry name" value="NAT_SF"/>
    <property type="match status" value="1"/>
</dbReference>
<dbReference type="GO" id="GO:0008080">
    <property type="term" value="F:N-acetyltransferase activity"/>
    <property type="evidence" value="ECO:0007669"/>
    <property type="project" value="UniProtKB-ARBA"/>
</dbReference>
<keyword evidence="1 4" id="KW-0808">Transferase</keyword>
<dbReference type="Gene3D" id="3.40.630.30">
    <property type="match status" value="1"/>
</dbReference>
<dbReference type="Pfam" id="PF13508">
    <property type="entry name" value="Acetyltransf_7"/>
    <property type="match status" value="1"/>
</dbReference>
<evidence type="ECO:0000256" key="2">
    <source>
        <dbReference type="ARBA" id="ARBA00023315"/>
    </source>
</evidence>